<name>A0A9D1HMH5_9FIRM</name>
<dbReference type="InterPro" id="IPR002563">
    <property type="entry name" value="Flavin_Rdtase-like_dom"/>
</dbReference>
<dbReference type="GO" id="GO:0010181">
    <property type="term" value="F:FMN binding"/>
    <property type="evidence" value="ECO:0007669"/>
    <property type="project" value="InterPro"/>
</dbReference>
<dbReference type="PANTHER" id="PTHR43567:SF5">
    <property type="entry name" value="HYPOTHETICAL CYTOSOLIC PROTEIN"/>
    <property type="match status" value="1"/>
</dbReference>
<dbReference type="SUPFAM" id="SSF50475">
    <property type="entry name" value="FMN-binding split barrel"/>
    <property type="match status" value="1"/>
</dbReference>
<proteinExistence type="inferred from homology"/>
<dbReference type="InterPro" id="IPR052174">
    <property type="entry name" value="Flavoredoxin"/>
</dbReference>
<reference evidence="3" key="2">
    <citation type="journal article" date="2021" name="PeerJ">
        <title>Extensive microbial diversity within the chicken gut microbiome revealed by metagenomics and culture.</title>
        <authorList>
            <person name="Gilroy R."/>
            <person name="Ravi A."/>
            <person name="Getino M."/>
            <person name="Pursley I."/>
            <person name="Horton D.L."/>
            <person name="Alikhan N.F."/>
            <person name="Baker D."/>
            <person name="Gharbi K."/>
            <person name="Hall N."/>
            <person name="Watson M."/>
            <person name="Adriaenssens E.M."/>
            <person name="Foster-Nyarko E."/>
            <person name="Jarju S."/>
            <person name="Secka A."/>
            <person name="Antonio M."/>
            <person name="Oren A."/>
            <person name="Chaudhuri R.R."/>
            <person name="La Ragione R."/>
            <person name="Hildebrand F."/>
            <person name="Pallen M.J."/>
        </authorList>
    </citation>
    <scope>NUCLEOTIDE SEQUENCE</scope>
    <source>
        <strain evidence="3">CHK195-11698</strain>
    </source>
</reference>
<dbReference type="Gene3D" id="2.30.110.10">
    <property type="entry name" value="Electron Transport, Fmn-binding Protein, Chain A"/>
    <property type="match status" value="1"/>
</dbReference>
<protein>
    <submittedName>
        <fullName evidence="3">Flavin reductase family protein</fullName>
    </submittedName>
</protein>
<sequence length="170" mass="19652">MRFETILAQDIQYNPFEMIGKQWLLVSAGDKERCNTMTASWGGVGVIWNKNVVTVYIRPQRYTHELMEASDYFCISVLPESMRQVLAYCGKASGRDEDKLAVSHLTPRFEKTISGFEEADLNIYCRKLYAADLTPEGFTDPMLDTRNYPQKDYHTMYIGEIIKVEKKLQD</sequence>
<dbReference type="EMBL" id="DVMJ01000041">
    <property type="protein sequence ID" value="HIU13400.1"/>
    <property type="molecule type" value="Genomic_DNA"/>
</dbReference>
<accession>A0A9D1HMH5</accession>
<dbReference type="GO" id="GO:0016646">
    <property type="term" value="F:oxidoreductase activity, acting on the CH-NH group of donors, NAD or NADP as acceptor"/>
    <property type="evidence" value="ECO:0007669"/>
    <property type="project" value="UniProtKB-ARBA"/>
</dbReference>
<dbReference type="PANTHER" id="PTHR43567">
    <property type="entry name" value="FLAVOREDOXIN-RELATED-RELATED"/>
    <property type="match status" value="1"/>
</dbReference>
<evidence type="ECO:0000256" key="1">
    <source>
        <dbReference type="ARBA" id="ARBA00038054"/>
    </source>
</evidence>
<dbReference type="InterPro" id="IPR012349">
    <property type="entry name" value="Split_barrel_FMN-bd"/>
</dbReference>
<feature type="domain" description="Flavin reductase like" evidence="2">
    <location>
        <begin position="24"/>
        <end position="165"/>
    </location>
</feature>
<evidence type="ECO:0000313" key="3">
    <source>
        <dbReference type="EMBL" id="HIU13400.1"/>
    </source>
</evidence>
<dbReference type="AlphaFoldDB" id="A0A9D1HMH5"/>
<comment type="similarity">
    <text evidence="1">Belongs to the flavoredoxin family.</text>
</comment>
<organism evidence="3 4">
    <name type="scientific">Candidatus Fimiplasma intestinipullorum</name>
    <dbReference type="NCBI Taxonomy" id="2840825"/>
    <lineage>
        <taxon>Bacteria</taxon>
        <taxon>Bacillati</taxon>
        <taxon>Bacillota</taxon>
        <taxon>Clostridia</taxon>
        <taxon>Eubacteriales</taxon>
        <taxon>Candidatus Fimiplasma</taxon>
    </lineage>
</organism>
<evidence type="ECO:0000259" key="2">
    <source>
        <dbReference type="Pfam" id="PF01613"/>
    </source>
</evidence>
<dbReference type="Pfam" id="PF01613">
    <property type="entry name" value="Flavin_Reduct"/>
    <property type="match status" value="1"/>
</dbReference>
<evidence type="ECO:0000313" key="4">
    <source>
        <dbReference type="Proteomes" id="UP000824175"/>
    </source>
</evidence>
<gene>
    <name evidence="3" type="ORF">IAD15_04950</name>
</gene>
<reference evidence="3" key="1">
    <citation type="submission" date="2020-10" db="EMBL/GenBank/DDBJ databases">
        <authorList>
            <person name="Gilroy R."/>
        </authorList>
    </citation>
    <scope>NUCLEOTIDE SEQUENCE</scope>
    <source>
        <strain evidence="3">CHK195-11698</strain>
    </source>
</reference>
<dbReference type="Proteomes" id="UP000824175">
    <property type="component" value="Unassembled WGS sequence"/>
</dbReference>
<comment type="caution">
    <text evidence="3">The sequence shown here is derived from an EMBL/GenBank/DDBJ whole genome shotgun (WGS) entry which is preliminary data.</text>
</comment>